<dbReference type="SUPFAM" id="SSF51182">
    <property type="entry name" value="RmlC-like cupins"/>
    <property type="match status" value="1"/>
</dbReference>
<evidence type="ECO:0000313" key="1">
    <source>
        <dbReference type="EMBL" id="OWT65846.1"/>
    </source>
</evidence>
<organism evidence="1 2">
    <name type="scientific">Candidimonas nitroreducens</name>
    <dbReference type="NCBI Taxonomy" id="683354"/>
    <lineage>
        <taxon>Bacteria</taxon>
        <taxon>Pseudomonadati</taxon>
        <taxon>Pseudomonadota</taxon>
        <taxon>Betaproteobacteria</taxon>
        <taxon>Burkholderiales</taxon>
        <taxon>Alcaligenaceae</taxon>
        <taxon>Candidimonas</taxon>
    </lineage>
</organism>
<gene>
    <name evidence="1" type="ORF">CEY11_03725</name>
</gene>
<proteinExistence type="predicted"/>
<keyword evidence="2" id="KW-1185">Reference proteome</keyword>
<accession>A0A225MX36</accession>
<dbReference type="InterPro" id="IPR011051">
    <property type="entry name" value="RmlC_Cupin_sf"/>
</dbReference>
<dbReference type="Proteomes" id="UP000214603">
    <property type="component" value="Unassembled WGS sequence"/>
</dbReference>
<name>A0A225MX36_9BURK</name>
<dbReference type="InterPro" id="IPR014710">
    <property type="entry name" value="RmlC-like_jellyroll"/>
</dbReference>
<evidence type="ECO:0008006" key="3">
    <source>
        <dbReference type="Google" id="ProtNLM"/>
    </source>
</evidence>
<dbReference type="AlphaFoldDB" id="A0A225MX36"/>
<sequence length="283" mass="30691">MSKLIHRACVADHSVDKPDFRESDGSPTWITRGANFVIAITRVRAGTTLSVGDVPDEHMVLLPDTGVSIVCGKQAPRPVAGNHLLIVPPGGVTVTADAEGWIVRCFSARVQALLTLAGNASSYLVPRDDVAPMADWPAPAGGYTLRAYDLAQGVRENDKTRVYRSSNLMINVLCERQEPRDTRTMSPHSHVDFEQGSITLKGTHVHHLRTPWNSDLGTWRPDVDAEVGYPSVTVIPPGLVHTTRNIGPGPALLVDLFCPPRRDFAARPGMVRNADDYPAPEAA</sequence>
<dbReference type="RefSeq" id="WP_088601995.1">
    <property type="nucleotide sequence ID" value="NZ_NJIH01000002.1"/>
</dbReference>
<evidence type="ECO:0000313" key="2">
    <source>
        <dbReference type="Proteomes" id="UP000214603"/>
    </source>
</evidence>
<comment type="caution">
    <text evidence="1">The sequence shown here is derived from an EMBL/GenBank/DDBJ whole genome shotgun (WGS) entry which is preliminary data.</text>
</comment>
<dbReference type="EMBL" id="NJIH01000002">
    <property type="protein sequence ID" value="OWT65846.1"/>
    <property type="molecule type" value="Genomic_DNA"/>
</dbReference>
<reference evidence="2" key="1">
    <citation type="submission" date="2017-06" db="EMBL/GenBank/DDBJ databases">
        <title>Herbaspirillum phytohormonus sp. nov., isolated from the root nodule of Robinia pseudoacacia in lead-zinc mine.</title>
        <authorList>
            <person name="Fan M."/>
            <person name="Lin Y."/>
        </authorList>
    </citation>
    <scope>NUCLEOTIDE SEQUENCE [LARGE SCALE GENOMIC DNA]</scope>
    <source>
        <strain evidence="2">SC-089</strain>
    </source>
</reference>
<dbReference type="OrthoDB" id="8882910at2"/>
<dbReference type="Gene3D" id="2.60.120.10">
    <property type="entry name" value="Jelly Rolls"/>
    <property type="match status" value="1"/>
</dbReference>
<protein>
    <recommendedName>
        <fullName evidence="3">Cupin</fullName>
    </recommendedName>
</protein>